<feature type="non-terminal residue" evidence="1">
    <location>
        <position position="1"/>
    </location>
</feature>
<dbReference type="AlphaFoldDB" id="A0AAW0X8I5"/>
<keyword evidence="2" id="KW-1185">Reference proteome</keyword>
<dbReference type="EMBL" id="JARKIK010000032">
    <property type="protein sequence ID" value="KAK8740803.1"/>
    <property type="molecule type" value="Genomic_DNA"/>
</dbReference>
<evidence type="ECO:0000313" key="1">
    <source>
        <dbReference type="EMBL" id="KAK8740803.1"/>
    </source>
</evidence>
<evidence type="ECO:0000313" key="2">
    <source>
        <dbReference type="Proteomes" id="UP001445076"/>
    </source>
</evidence>
<name>A0AAW0X8I5_CHEQU</name>
<gene>
    <name evidence="1" type="ORF">OTU49_002697</name>
</gene>
<feature type="non-terminal residue" evidence="1">
    <location>
        <position position="133"/>
    </location>
</feature>
<dbReference type="Proteomes" id="UP001445076">
    <property type="component" value="Unassembled WGS sequence"/>
</dbReference>
<organism evidence="1 2">
    <name type="scientific">Cherax quadricarinatus</name>
    <name type="common">Australian red claw crayfish</name>
    <dbReference type="NCBI Taxonomy" id="27406"/>
    <lineage>
        <taxon>Eukaryota</taxon>
        <taxon>Metazoa</taxon>
        <taxon>Ecdysozoa</taxon>
        <taxon>Arthropoda</taxon>
        <taxon>Crustacea</taxon>
        <taxon>Multicrustacea</taxon>
        <taxon>Malacostraca</taxon>
        <taxon>Eumalacostraca</taxon>
        <taxon>Eucarida</taxon>
        <taxon>Decapoda</taxon>
        <taxon>Pleocyemata</taxon>
        <taxon>Astacidea</taxon>
        <taxon>Parastacoidea</taxon>
        <taxon>Parastacidae</taxon>
        <taxon>Cherax</taxon>
    </lineage>
</organism>
<accession>A0AAW0X8I5</accession>
<sequence>TGKAYVGLSQALGGRIPVGIYSADRIFHAYENHDNDVVVLNFPGLSEVVGGRGLGTAATKTVVAGGVAKELVNTKADAVHSVDDAIVDGLVDTAFDAVHHIAGTLVDVKSPALIRTKRQDSERSNANQLSFAL</sequence>
<reference evidence="1 2" key="1">
    <citation type="journal article" date="2024" name="BMC Genomics">
        <title>Genome assembly of redclaw crayfish (Cherax quadricarinatus) provides insights into its immune adaptation and hypoxia tolerance.</title>
        <authorList>
            <person name="Liu Z."/>
            <person name="Zheng J."/>
            <person name="Li H."/>
            <person name="Fang K."/>
            <person name="Wang S."/>
            <person name="He J."/>
            <person name="Zhou D."/>
            <person name="Weng S."/>
            <person name="Chi M."/>
            <person name="Gu Z."/>
            <person name="He J."/>
            <person name="Li F."/>
            <person name="Wang M."/>
        </authorList>
    </citation>
    <scope>NUCLEOTIDE SEQUENCE [LARGE SCALE GENOMIC DNA]</scope>
    <source>
        <strain evidence="1">ZL_2023a</strain>
    </source>
</reference>
<proteinExistence type="predicted"/>
<protein>
    <submittedName>
        <fullName evidence="1">Uncharacterized protein</fullName>
    </submittedName>
</protein>
<comment type="caution">
    <text evidence="1">The sequence shown here is derived from an EMBL/GenBank/DDBJ whole genome shotgun (WGS) entry which is preliminary data.</text>
</comment>